<keyword evidence="11" id="KW-1185">Reference proteome</keyword>
<dbReference type="InterPro" id="IPR002401">
    <property type="entry name" value="Cyt_P450_E_grp-I"/>
</dbReference>
<keyword evidence="4 8" id="KW-0479">Metal-binding</keyword>
<dbReference type="GO" id="GO:0016705">
    <property type="term" value="F:oxidoreductase activity, acting on paired donors, with incorporation or reduction of molecular oxygen"/>
    <property type="evidence" value="ECO:0007669"/>
    <property type="project" value="InterPro"/>
</dbReference>
<dbReference type="OrthoDB" id="1470350at2759"/>
<evidence type="ECO:0000256" key="2">
    <source>
        <dbReference type="ARBA" id="ARBA00010617"/>
    </source>
</evidence>
<dbReference type="GO" id="GO:0020037">
    <property type="term" value="F:heme binding"/>
    <property type="evidence" value="ECO:0007669"/>
    <property type="project" value="InterPro"/>
</dbReference>
<dbReference type="GO" id="GO:0004497">
    <property type="term" value="F:monooxygenase activity"/>
    <property type="evidence" value="ECO:0007669"/>
    <property type="project" value="UniProtKB-KW"/>
</dbReference>
<dbReference type="Gene3D" id="1.10.630.10">
    <property type="entry name" value="Cytochrome P450"/>
    <property type="match status" value="1"/>
</dbReference>
<evidence type="ECO:0000256" key="6">
    <source>
        <dbReference type="ARBA" id="ARBA00023004"/>
    </source>
</evidence>
<evidence type="ECO:0000313" key="10">
    <source>
        <dbReference type="EMBL" id="KAF2397411.1"/>
    </source>
</evidence>
<dbReference type="InterPro" id="IPR017972">
    <property type="entry name" value="Cyt_P450_CS"/>
</dbReference>
<evidence type="ECO:0000313" key="11">
    <source>
        <dbReference type="Proteomes" id="UP000799640"/>
    </source>
</evidence>
<dbReference type="SUPFAM" id="SSF48264">
    <property type="entry name" value="Cytochrome P450"/>
    <property type="match status" value="1"/>
</dbReference>
<evidence type="ECO:0000256" key="3">
    <source>
        <dbReference type="ARBA" id="ARBA00022617"/>
    </source>
</evidence>
<evidence type="ECO:0000256" key="8">
    <source>
        <dbReference type="PIRSR" id="PIRSR602401-1"/>
    </source>
</evidence>
<comment type="similarity">
    <text evidence="2 9">Belongs to the cytochrome P450 family.</text>
</comment>
<proteinExistence type="inferred from homology"/>
<dbReference type="PRINTS" id="PR00385">
    <property type="entry name" value="P450"/>
</dbReference>
<protein>
    <submittedName>
        <fullName evidence="10">Cytochrome P450</fullName>
    </submittedName>
</protein>
<comment type="cofactor">
    <cofactor evidence="1 8">
        <name>heme</name>
        <dbReference type="ChEBI" id="CHEBI:30413"/>
    </cofactor>
</comment>
<dbReference type="Pfam" id="PF00067">
    <property type="entry name" value="p450"/>
    <property type="match status" value="1"/>
</dbReference>
<sequence length="528" mass="60583">MIFNLALLALAYWLYTTLRAYLRERQFRAFARQHNCAKPYILVNKLPWGLDGLYRTMRAAQTGLEDIFDDVMLPRFRALGVRTFEATGPFGIRTITTMEPRIVQAALATQFKDFETGERRAAQFGAMLGRSIFTSDGAFWAHSRAVFRPAFAREQINDFEETDRAARILIDVLPKSEGQWTAPFDLQPYLYRFTMDTATAFLFGNNVESQLQAAGKLEGEKSDMAKLAVDREFTEAFHQGQMWLAFRIRMQGLYWLVDRPYYRKAVARVRGFVNRYVQMALDAPVEEKSTETNEDKAHKKYALLRELVKESRDPIYLRDQILALLGAGRDTTAALLSWVFYLLATHPTEYHKLRRIIISEFGPSITSEPLDFGRLKSCRQLQYVINETLRLYPVVPINNRVAVRNTTLPVGGGPDGTQPIAVRKGQTVTFIVYGMHRREDLWGENAGEFLPGRWEGLKRDWAFLPFSGGPRICLGQQYAITEASYLIVRLLQQFDDIEWCGAEKMKKGFTLTMFPGEGVNIRFRKAAY</sequence>
<dbReference type="AlphaFoldDB" id="A0A6G1HND1"/>
<dbReference type="InterPro" id="IPR036396">
    <property type="entry name" value="Cyt_P450_sf"/>
</dbReference>
<keyword evidence="5 9" id="KW-0560">Oxidoreductase</keyword>
<dbReference type="InterPro" id="IPR001128">
    <property type="entry name" value="Cyt_P450"/>
</dbReference>
<evidence type="ECO:0000256" key="7">
    <source>
        <dbReference type="ARBA" id="ARBA00023033"/>
    </source>
</evidence>
<dbReference type="Proteomes" id="UP000799640">
    <property type="component" value="Unassembled WGS sequence"/>
</dbReference>
<evidence type="ECO:0000256" key="4">
    <source>
        <dbReference type="ARBA" id="ARBA00022723"/>
    </source>
</evidence>
<dbReference type="PANTHER" id="PTHR24287:SF1">
    <property type="entry name" value="P450, PUTATIVE (EUROFUNG)-RELATED"/>
    <property type="match status" value="1"/>
</dbReference>
<keyword evidence="6 8" id="KW-0408">Iron</keyword>
<gene>
    <name evidence="10" type="ORF">EJ06DRAFT_148047</name>
</gene>
<dbReference type="EMBL" id="ML996703">
    <property type="protein sequence ID" value="KAF2397411.1"/>
    <property type="molecule type" value="Genomic_DNA"/>
</dbReference>
<evidence type="ECO:0000256" key="9">
    <source>
        <dbReference type="RuleBase" id="RU000461"/>
    </source>
</evidence>
<reference evidence="10" key="1">
    <citation type="journal article" date="2020" name="Stud. Mycol.">
        <title>101 Dothideomycetes genomes: a test case for predicting lifestyles and emergence of pathogens.</title>
        <authorList>
            <person name="Haridas S."/>
            <person name="Albert R."/>
            <person name="Binder M."/>
            <person name="Bloem J."/>
            <person name="Labutti K."/>
            <person name="Salamov A."/>
            <person name="Andreopoulos B."/>
            <person name="Baker S."/>
            <person name="Barry K."/>
            <person name="Bills G."/>
            <person name="Bluhm B."/>
            <person name="Cannon C."/>
            <person name="Castanera R."/>
            <person name="Culley D."/>
            <person name="Daum C."/>
            <person name="Ezra D."/>
            <person name="Gonzalez J."/>
            <person name="Henrissat B."/>
            <person name="Kuo A."/>
            <person name="Liang C."/>
            <person name="Lipzen A."/>
            <person name="Lutzoni F."/>
            <person name="Magnuson J."/>
            <person name="Mondo S."/>
            <person name="Nolan M."/>
            <person name="Ohm R."/>
            <person name="Pangilinan J."/>
            <person name="Park H.-J."/>
            <person name="Ramirez L."/>
            <person name="Alfaro M."/>
            <person name="Sun H."/>
            <person name="Tritt A."/>
            <person name="Yoshinaga Y."/>
            <person name="Zwiers L.-H."/>
            <person name="Turgeon B."/>
            <person name="Goodwin S."/>
            <person name="Spatafora J."/>
            <person name="Crous P."/>
            <person name="Grigoriev I."/>
        </authorList>
    </citation>
    <scope>NUCLEOTIDE SEQUENCE</scope>
    <source>
        <strain evidence="10">CBS 262.69</strain>
    </source>
</reference>
<feature type="binding site" description="axial binding residue" evidence="8">
    <location>
        <position position="473"/>
    </location>
    <ligand>
        <name>heme</name>
        <dbReference type="ChEBI" id="CHEBI:30413"/>
    </ligand>
    <ligandPart>
        <name>Fe</name>
        <dbReference type="ChEBI" id="CHEBI:18248"/>
    </ligandPart>
</feature>
<keyword evidence="7 9" id="KW-0503">Monooxygenase</keyword>
<dbReference type="PANTHER" id="PTHR24287">
    <property type="entry name" value="P450, PUTATIVE (EUROFUNG)-RELATED"/>
    <property type="match status" value="1"/>
</dbReference>
<name>A0A6G1HND1_9PEZI</name>
<evidence type="ECO:0000256" key="5">
    <source>
        <dbReference type="ARBA" id="ARBA00023002"/>
    </source>
</evidence>
<evidence type="ECO:0000256" key="1">
    <source>
        <dbReference type="ARBA" id="ARBA00001971"/>
    </source>
</evidence>
<dbReference type="PRINTS" id="PR00463">
    <property type="entry name" value="EP450I"/>
</dbReference>
<dbReference type="InterPro" id="IPR047146">
    <property type="entry name" value="Cyt_P450_E_CYP52_fungi"/>
</dbReference>
<organism evidence="10 11">
    <name type="scientific">Trichodelitschia bisporula</name>
    <dbReference type="NCBI Taxonomy" id="703511"/>
    <lineage>
        <taxon>Eukaryota</taxon>
        <taxon>Fungi</taxon>
        <taxon>Dikarya</taxon>
        <taxon>Ascomycota</taxon>
        <taxon>Pezizomycotina</taxon>
        <taxon>Dothideomycetes</taxon>
        <taxon>Dothideomycetes incertae sedis</taxon>
        <taxon>Phaeotrichales</taxon>
        <taxon>Phaeotrichaceae</taxon>
        <taxon>Trichodelitschia</taxon>
    </lineage>
</organism>
<dbReference type="PROSITE" id="PS00086">
    <property type="entry name" value="CYTOCHROME_P450"/>
    <property type="match status" value="1"/>
</dbReference>
<dbReference type="GO" id="GO:0005506">
    <property type="term" value="F:iron ion binding"/>
    <property type="evidence" value="ECO:0007669"/>
    <property type="project" value="InterPro"/>
</dbReference>
<accession>A0A6G1HND1</accession>
<keyword evidence="3 8" id="KW-0349">Heme</keyword>
<dbReference type="CDD" id="cd11063">
    <property type="entry name" value="CYP52"/>
    <property type="match status" value="1"/>
</dbReference>